<protein>
    <submittedName>
        <fullName evidence="13">Cyclic nucleotide-gated cation channel beta-3</fullName>
    </submittedName>
</protein>
<keyword evidence="2" id="KW-0813">Transport</keyword>
<keyword evidence="7" id="KW-1071">Ligand-gated ion channel</keyword>
<evidence type="ECO:0000256" key="11">
    <source>
        <dbReference type="SAM" id="Phobius"/>
    </source>
</evidence>
<reference evidence="13 14" key="1">
    <citation type="submission" date="2024-11" db="EMBL/GenBank/DDBJ databases">
        <title>Adaptive evolution of stress response genes in parasites aligns with host niche diversity.</title>
        <authorList>
            <person name="Hahn C."/>
            <person name="Resl P."/>
        </authorList>
    </citation>
    <scope>NUCLEOTIDE SEQUENCE [LARGE SCALE GENOMIC DNA]</scope>
    <source>
        <strain evidence="13">EGGRZ-B1_66</strain>
        <tissue evidence="13">Body</tissue>
    </source>
</reference>
<dbReference type="PANTHER" id="PTHR45638">
    <property type="entry name" value="CYCLIC NUCLEOTIDE-GATED CATION CHANNEL SUBUNIT A"/>
    <property type="match status" value="1"/>
</dbReference>
<dbReference type="InterPro" id="IPR005821">
    <property type="entry name" value="Ion_trans_dom"/>
</dbReference>
<dbReference type="SUPFAM" id="SSF81324">
    <property type="entry name" value="Voltage-gated potassium channels"/>
    <property type="match status" value="1"/>
</dbReference>
<dbReference type="SUPFAM" id="SSF51206">
    <property type="entry name" value="cAMP-binding domain-like"/>
    <property type="match status" value="1"/>
</dbReference>
<evidence type="ECO:0000256" key="9">
    <source>
        <dbReference type="SAM" id="Coils"/>
    </source>
</evidence>
<organism evidence="13 14">
    <name type="scientific">Cichlidogyrus casuarinus</name>
    <dbReference type="NCBI Taxonomy" id="1844966"/>
    <lineage>
        <taxon>Eukaryota</taxon>
        <taxon>Metazoa</taxon>
        <taxon>Spiralia</taxon>
        <taxon>Lophotrochozoa</taxon>
        <taxon>Platyhelminthes</taxon>
        <taxon>Monogenea</taxon>
        <taxon>Monopisthocotylea</taxon>
        <taxon>Dactylogyridea</taxon>
        <taxon>Ancyrocephalidae</taxon>
        <taxon>Cichlidogyrus</taxon>
    </lineage>
</organism>
<evidence type="ECO:0000313" key="13">
    <source>
        <dbReference type="EMBL" id="KAL3309335.1"/>
    </source>
</evidence>
<feature type="region of interest" description="Disordered" evidence="10">
    <location>
        <begin position="78"/>
        <end position="112"/>
    </location>
</feature>
<dbReference type="Proteomes" id="UP001626550">
    <property type="component" value="Unassembled WGS sequence"/>
</dbReference>
<evidence type="ECO:0000256" key="8">
    <source>
        <dbReference type="ARBA" id="ARBA00023303"/>
    </source>
</evidence>
<dbReference type="InterPro" id="IPR014710">
    <property type="entry name" value="RmlC-like_jellyroll"/>
</dbReference>
<keyword evidence="14" id="KW-1185">Reference proteome</keyword>
<dbReference type="InterPro" id="IPR050866">
    <property type="entry name" value="CNG_cation_channel"/>
</dbReference>
<evidence type="ECO:0000256" key="1">
    <source>
        <dbReference type="ARBA" id="ARBA00004141"/>
    </source>
</evidence>
<evidence type="ECO:0000256" key="2">
    <source>
        <dbReference type="ARBA" id="ARBA00022448"/>
    </source>
</evidence>
<evidence type="ECO:0000256" key="4">
    <source>
        <dbReference type="ARBA" id="ARBA00022989"/>
    </source>
</evidence>
<feature type="domain" description="Ion transport" evidence="12">
    <location>
        <begin position="278"/>
        <end position="487"/>
    </location>
</feature>
<dbReference type="Pfam" id="PF00520">
    <property type="entry name" value="Ion_trans"/>
    <property type="match status" value="1"/>
</dbReference>
<comment type="subcellular location">
    <subcellularLocation>
        <location evidence="1">Membrane</location>
        <topology evidence="1">Multi-pass membrane protein</topology>
    </subcellularLocation>
</comment>
<evidence type="ECO:0000256" key="5">
    <source>
        <dbReference type="ARBA" id="ARBA00023065"/>
    </source>
</evidence>
<gene>
    <name evidence="13" type="primary">CNGB3_1</name>
    <name evidence="13" type="ORF">Ciccas_012118</name>
</gene>
<name>A0ABD2PPA8_9PLAT</name>
<dbReference type="Gene3D" id="1.10.287.630">
    <property type="entry name" value="Helix hairpin bin"/>
    <property type="match status" value="1"/>
</dbReference>
<dbReference type="EMBL" id="JBJKFK010004035">
    <property type="protein sequence ID" value="KAL3309335.1"/>
    <property type="molecule type" value="Genomic_DNA"/>
</dbReference>
<feature type="transmembrane region" description="Helical" evidence="11">
    <location>
        <begin position="456"/>
        <end position="478"/>
    </location>
</feature>
<evidence type="ECO:0000256" key="10">
    <source>
        <dbReference type="SAM" id="MobiDB-lite"/>
    </source>
</evidence>
<evidence type="ECO:0000256" key="7">
    <source>
        <dbReference type="ARBA" id="ARBA00023286"/>
    </source>
</evidence>
<keyword evidence="8" id="KW-0407">Ion channel</keyword>
<feature type="coiled-coil region" evidence="9">
    <location>
        <begin position="153"/>
        <end position="187"/>
    </location>
</feature>
<dbReference type="AlphaFoldDB" id="A0ABD2PPA8"/>
<evidence type="ECO:0000256" key="3">
    <source>
        <dbReference type="ARBA" id="ARBA00022692"/>
    </source>
</evidence>
<feature type="compositionally biased region" description="Basic and acidic residues" evidence="10">
    <location>
        <begin position="89"/>
        <end position="107"/>
    </location>
</feature>
<dbReference type="PANTHER" id="PTHR45638:SF1">
    <property type="entry name" value="CYCLIC NUCLEOTIDE-GATED ION CHANNEL SUBUNIT B, ISOFORM A"/>
    <property type="match status" value="1"/>
</dbReference>
<dbReference type="GO" id="GO:0016020">
    <property type="term" value="C:membrane"/>
    <property type="evidence" value="ECO:0007669"/>
    <property type="project" value="UniProtKB-SubCell"/>
</dbReference>
<keyword evidence="5" id="KW-0406">Ion transport</keyword>
<dbReference type="GO" id="GO:0034220">
    <property type="term" value="P:monoatomic ion transmembrane transport"/>
    <property type="evidence" value="ECO:0007669"/>
    <property type="project" value="UniProtKB-KW"/>
</dbReference>
<dbReference type="Gene3D" id="2.60.120.10">
    <property type="entry name" value="Jelly Rolls"/>
    <property type="match status" value="1"/>
</dbReference>
<keyword evidence="4 11" id="KW-1133">Transmembrane helix</keyword>
<proteinExistence type="predicted"/>
<dbReference type="InterPro" id="IPR018490">
    <property type="entry name" value="cNMP-bd_dom_sf"/>
</dbReference>
<comment type="caution">
    <text evidence="13">The sequence shown here is derived from an EMBL/GenBank/DDBJ whole genome shotgun (WGS) entry which is preliminary data.</text>
</comment>
<feature type="transmembrane region" description="Helical" evidence="11">
    <location>
        <begin position="273"/>
        <end position="292"/>
    </location>
</feature>
<dbReference type="FunFam" id="1.10.287.630:FF:000001">
    <property type="entry name" value="Cyclic nucleotide-gated channel alpha 3"/>
    <property type="match status" value="1"/>
</dbReference>
<dbReference type="Gene3D" id="1.10.287.70">
    <property type="match status" value="1"/>
</dbReference>
<keyword evidence="6 11" id="KW-0472">Membrane</keyword>
<sequence length="594" mass="70018">MYASESEDDIRSIELLSTEEYQAFLRRYIHSNLENSSRPTASIVSRQVVDEIIKDKVHILREQFGQRLNSCREQLLRPMTPEEPEEPEEQPKNENETKPDPEPEAKKTQSFNRWFHRPPRKLVICQPRLLTRIDSNLRPFIAFPENLPPTFAVDQLDESIRNDKKLLKQAKQKLIDAEQRERAYALEMQAQKSLKEDQKKSNIVLGPIKRWLERRRKSKTQQVPEKIADEQNEHMQEVQVIGEIPFEPQFIKFNLPGWIPSTRLLFITMSPHSVWYLLWLLLVVMAVCYNYVSLPLRSAFHVYDLASGEQGWPLLWKRLDWAFDLIYLLDLIILKPRLEFLRGGIVETSLNRCIGNYLRSVHFRINSFWEFFDRADQRVSAGFLVRFTKTLIYMIYIMHLESCGYYVFNRWEGMGSTRWCIPEDLTNSYYVYSFYLAMKTATSIGNLPSATNIYEFLFMTLYWLSGVYVSAILIGQIIDILDSTNANRNQYREIMDTTITHMQQLKCPQFLIHKVRVWFMHNWAQQKSLDENAMFEHLPTKLKSDLAISVHYETLSKVSLFADCERTLIFDLILKLKPILFLPGDYICQKVGFC</sequence>
<evidence type="ECO:0000256" key="6">
    <source>
        <dbReference type="ARBA" id="ARBA00023136"/>
    </source>
</evidence>
<evidence type="ECO:0000313" key="14">
    <source>
        <dbReference type="Proteomes" id="UP001626550"/>
    </source>
</evidence>
<accession>A0ABD2PPA8</accession>
<keyword evidence="3 11" id="KW-0812">Transmembrane</keyword>
<evidence type="ECO:0000259" key="12">
    <source>
        <dbReference type="Pfam" id="PF00520"/>
    </source>
</evidence>
<keyword evidence="9" id="KW-0175">Coiled coil</keyword>